<gene>
    <name evidence="1" type="ORF">IF188_13245</name>
</gene>
<dbReference type="EMBL" id="JACXZS010000008">
    <property type="protein sequence ID" value="MBD3942662.1"/>
    <property type="molecule type" value="Genomic_DNA"/>
</dbReference>
<dbReference type="Proteomes" id="UP000598426">
    <property type="component" value="Unassembled WGS sequence"/>
</dbReference>
<evidence type="ECO:0000313" key="2">
    <source>
        <dbReference type="Proteomes" id="UP000598426"/>
    </source>
</evidence>
<evidence type="ECO:0000313" key="1">
    <source>
        <dbReference type="EMBL" id="MBD3942662.1"/>
    </source>
</evidence>
<organism evidence="1 2">
    <name type="scientific">Microbacterium helvum</name>
    <dbReference type="NCBI Taxonomy" id="2773713"/>
    <lineage>
        <taxon>Bacteria</taxon>
        <taxon>Bacillati</taxon>
        <taxon>Actinomycetota</taxon>
        <taxon>Actinomycetes</taxon>
        <taxon>Micrococcales</taxon>
        <taxon>Microbacteriaceae</taxon>
        <taxon>Microbacterium</taxon>
    </lineage>
</organism>
<name>A0ABR8NQF0_9MICO</name>
<accession>A0ABR8NQF0</accession>
<reference evidence="1 2" key="1">
    <citation type="submission" date="2020-09" db="EMBL/GenBank/DDBJ databases">
        <title>Isolation and identification of active actinomycetes.</title>
        <authorList>
            <person name="Li X."/>
        </authorList>
    </citation>
    <scope>NUCLEOTIDE SEQUENCE [LARGE SCALE GENOMIC DNA]</scope>
    <source>
        <strain evidence="1 2">NEAU-LLC</strain>
    </source>
</reference>
<dbReference type="RefSeq" id="WP_191172272.1">
    <property type="nucleotide sequence ID" value="NZ_JACXZS010000008.1"/>
</dbReference>
<keyword evidence="2" id="KW-1185">Reference proteome</keyword>
<protein>
    <submittedName>
        <fullName evidence="1">Uncharacterized protein</fullName>
    </submittedName>
</protein>
<comment type="caution">
    <text evidence="1">The sequence shown here is derived from an EMBL/GenBank/DDBJ whole genome shotgun (WGS) entry which is preliminary data.</text>
</comment>
<sequence length="213" mass="23874">MRSTSPIPGNPWPHDMAITVEDRPHTLLELLWVREAHGLRIEGDDDLPPMLTDTPGPAAPVDEATRARWQETWPRVWRAAAAHAGRDDTAELMGRLQTTANGSPERLALLQELVGPSWRDEFGDDAFDDDSYREWRDHGDERHRSGIGHRLVDSPEHRDLADLIAAWQAGLTKIVTIPCVGEFQRRLSPTAMLMTATTRADSAAYRRALQAFA</sequence>
<proteinExistence type="predicted"/>